<keyword evidence="1" id="KW-0175">Coiled coil</keyword>
<proteinExistence type="predicted"/>
<reference evidence="2 3" key="1">
    <citation type="journal article" date="2013" name="Curr. Biol.">
        <title>The Genome of the Foraminiferan Reticulomyxa filosa.</title>
        <authorList>
            <person name="Glockner G."/>
            <person name="Hulsmann N."/>
            <person name="Schleicher M."/>
            <person name="Noegel A.A."/>
            <person name="Eichinger L."/>
            <person name="Gallinger C."/>
            <person name="Pawlowski J."/>
            <person name="Sierra R."/>
            <person name="Euteneuer U."/>
            <person name="Pillet L."/>
            <person name="Moustafa A."/>
            <person name="Platzer M."/>
            <person name="Groth M."/>
            <person name="Szafranski K."/>
            <person name="Schliwa M."/>
        </authorList>
    </citation>
    <scope>NUCLEOTIDE SEQUENCE [LARGE SCALE GENOMIC DNA]</scope>
</reference>
<dbReference type="AlphaFoldDB" id="X6LNJ7"/>
<comment type="caution">
    <text evidence="2">The sequence shown here is derived from an EMBL/GenBank/DDBJ whole genome shotgun (WGS) entry which is preliminary data.</text>
</comment>
<sequence length="222" mass="25900">MSSQGVWFLFEFFPKKKGFFVKIDIKKSFMKLNKNESSNTLSDTIRERDDAISKLNTQSKELNEARKFLIMPQHKRQKKHIKYMCTKTLFRLYVCFKSKCEKLSQQLQKFAQENKDQKDKIDSLNAEKSAMFEEIEVCNSLKQTNAQLSSEVQDLRGRICKLTIGVGIESKFPAVNDIATTYEGISDNYRLNLTSEIITQLEDNEKIKEKYTISFLARFSHC</sequence>
<keyword evidence="3" id="KW-1185">Reference proteome</keyword>
<protein>
    <submittedName>
        <fullName evidence="2">Uncharacterized protein</fullName>
    </submittedName>
</protein>
<feature type="coiled-coil region" evidence="1">
    <location>
        <begin position="100"/>
        <end position="158"/>
    </location>
</feature>
<organism evidence="2 3">
    <name type="scientific">Reticulomyxa filosa</name>
    <dbReference type="NCBI Taxonomy" id="46433"/>
    <lineage>
        <taxon>Eukaryota</taxon>
        <taxon>Sar</taxon>
        <taxon>Rhizaria</taxon>
        <taxon>Retaria</taxon>
        <taxon>Foraminifera</taxon>
        <taxon>Monothalamids</taxon>
        <taxon>Reticulomyxidae</taxon>
        <taxon>Reticulomyxa</taxon>
    </lineage>
</organism>
<gene>
    <name evidence="2" type="ORF">RFI_33907</name>
</gene>
<evidence type="ECO:0000313" key="2">
    <source>
        <dbReference type="EMBL" id="ETO03498.1"/>
    </source>
</evidence>
<evidence type="ECO:0000313" key="3">
    <source>
        <dbReference type="Proteomes" id="UP000023152"/>
    </source>
</evidence>
<dbReference type="Proteomes" id="UP000023152">
    <property type="component" value="Unassembled WGS sequence"/>
</dbReference>
<name>X6LNJ7_RETFI</name>
<feature type="non-terminal residue" evidence="2">
    <location>
        <position position="222"/>
    </location>
</feature>
<dbReference type="EMBL" id="ASPP01033141">
    <property type="protein sequence ID" value="ETO03498.1"/>
    <property type="molecule type" value="Genomic_DNA"/>
</dbReference>
<accession>X6LNJ7</accession>
<evidence type="ECO:0000256" key="1">
    <source>
        <dbReference type="SAM" id="Coils"/>
    </source>
</evidence>
<dbReference type="SUPFAM" id="SSF90257">
    <property type="entry name" value="Myosin rod fragments"/>
    <property type="match status" value="1"/>
</dbReference>